<evidence type="ECO:0000313" key="3">
    <source>
        <dbReference type="Proteomes" id="UP000248817"/>
    </source>
</evidence>
<organism evidence="2 3">
    <name type="scientific">Aspergillus indologenus CBS 114.80</name>
    <dbReference type="NCBI Taxonomy" id="1450541"/>
    <lineage>
        <taxon>Eukaryota</taxon>
        <taxon>Fungi</taxon>
        <taxon>Dikarya</taxon>
        <taxon>Ascomycota</taxon>
        <taxon>Pezizomycotina</taxon>
        <taxon>Eurotiomycetes</taxon>
        <taxon>Eurotiomycetidae</taxon>
        <taxon>Eurotiales</taxon>
        <taxon>Aspergillaceae</taxon>
        <taxon>Aspergillus</taxon>
        <taxon>Aspergillus subgen. Circumdati</taxon>
    </lineage>
</organism>
<dbReference type="Proteomes" id="UP000248817">
    <property type="component" value="Unassembled WGS sequence"/>
</dbReference>
<protein>
    <submittedName>
        <fullName evidence="2">Uncharacterized protein</fullName>
    </submittedName>
</protein>
<proteinExistence type="predicted"/>
<feature type="region of interest" description="Disordered" evidence="1">
    <location>
        <begin position="590"/>
        <end position="626"/>
    </location>
</feature>
<gene>
    <name evidence="2" type="ORF">BP00DRAFT_198988</name>
</gene>
<evidence type="ECO:0000256" key="1">
    <source>
        <dbReference type="SAM" id="MobiDB-lite"/>
    </source>
</evidence>
<keyword evidence="3" id="KW-1185">Reference proteome</keyword>
<evidence type="ECO:0000313" key="2">
    <source>
        <dbReference type="EMBL" id="PYI30596.1"/>
    </source>
</evidence>
<dbReference type="EMBL" id="KZ825513">
    <property type="protein sequence ID" value="PYI30596.1"/>
    <property type="molecule type" value="Genomic_DNA"/>
</dbReference>
<name>A0A2V5J7R6_9EURO</name>
<feature type="compositionally biased region" description="Acidic residues" evidence="1">
    <location>
        <begin position="590"/>
        <end position="601"/>
    </location>
</feature>
<accession>A0A2V5J7R6</accession>
<dbReference type="AlphaFoldDB" id="A0A2V5J7R6"/>
<sequence length="626" mass="69260">MGDAARPSDAAYQRVLQESLNIWSSYLGPESDDLTISRQAVDLQLLVSQTPPFLADGLVPRGETISFACEEKSAATGNGSLLVNCHSIWRTTKGFCDLPPTVLPKQLVLGVGSRSRLRLSENAPLAEWPDIKGLEGLDDGNYLAVLYLAWAYILSARWVELLSRSTDHESQMNYHSTGVSGAAPRPDGRPAIQINIGEDVSAEEALWWRAILTSDDCWSATTKYNGQVYLSPWSVSAEDVDLAVSPTPLAVGDDSPPSSIIALRYLTRFCEHFRLYAQCSVALAGVLFVPFLRGKAISLPFPRQLSGEELTARFCRVSLPAIVDLLETHKTLLPKYMTLSSNPWGLRSLLCSTFFNPDIECNLVSAWLNPAFAVLDSISSTNPASIAALLSKRHPQLGILWLGAVCLNVAKAVLRDVRAGMVALDLPASAWTGIPQTFLTSPTRHIDGDSIPRDDECRLLFTTATEGHDRPPIWPWKPFGATRLCDTELAVREHAQCAATHCLEYQSWKWLLSNNGEIQDLGIGDERQINDKTASSTTREGFARPWDFDYDLLSQSLSEVATRGIFQWLRSTGYPQNERSLYQHSWIDMEGTDEEEPDDVDSGLGKDWNPQEKKVENWLDDVDGCS</sequence>
<reference evidence="2 3" key="1">
    <citation type="submission" date="2018-02" db="EMBL/GenBank/DDBJ databases">
        <title>The genomes of Aspergillus section Nigri reveals drivers in fungal speciation.</title>
        <authorList>
            <consortium name="DOE Joint Genome Institute"/>
            <person name="Vesth T.C."/>
            <person name="Nybo J."/>
            <person name="Theobald S."/>
            <person name="Brandl J."/>
            <person name="Frisvad J.C."/>
            <person name="Nielsen K.F."/>
            <person name="Lyhne E.K."/>
            <person name="Kogle M.E."/>
            <person name="Kuo A."/>
            <person name="Riley R."/>
            <person name="Clum A."/>
            <person name="Nolan M."/>
            <person name="Lipzen A."/>
            <person name="Salamov A."/>
            <person name="Henrissat B."/>
            <person name="Wiebenga A."/>
            <person name="De vries R.P."/>
            <person name="Grigoriev I.V."/>
            <person name="Mortensen U.H."/>
            <person name="Andersen M.R."/>
            <person name="Baker S.E."/>
        </authorList>
    </citation>
    <scope>NUCLEOTIDE SEQUENCE [LARGE SCALE GENOMIC DNA]</scope>
    <source>
        <strain evidence="2 3">CBS 114.80</strain>
    </source>
</reference>